<gene>
    <name evidence="7" type="ORF">N288_22020</name>
</gene>
<dbReference type="Gene3D" id="1.20.1330.10">
    <property type="entry name" value="f41 fragment of flagellin, N-terminal domain"/>
    <property type="match status" value="2"/>
</dbReference>
<dbReference type="Pfam" id="PF00700">
    <property type="entry name" value="Flagellin_C"/>
    <property type="match status" value="1"/>
</dbReference>
<sequence length="735" mass="80816">MIINHNISALRSVNRLKNQEGKLALNMEKLSSGLRINTAADDSAGLAISEKMRAQIRGLEQAQRNVQDGLALLDTAEGALSQILNPPLQRIRELVIQAENDTLTKSDRMEIQKEIDELKSSINDISQNTHFNGKNLIDGSFNGEKSVLREAEPAKVFGSVDLSHGFTIVQGDNDRLDIHIDDVSTFVQVEEGSYTADELLDEINRKFMDKNIKVTASYQKQQLILNHMIPGKDFKITNLSGNLVESIFLSVKPGQDFQAFTKVSVTSKSNFNNANPAYSTIIEGVNDTLTFNVDNENYEITLTAGTYGNRQQIKDEINVRISESGAQVRFSSYVIPGGTLAINQLEHIAGGEKQISNIGGNAASFLFNYKWSDEWLRGNSNLSDGIIINEGQNDILELKIDDSEYVFQLKAGTYSSQELIEELNGHFSRENIKLKASIEQGYSDERLAVDGYDIKVLEIKRTSASTGDVNAIQFAGSAFTDLFMNINQGTEIPEQSFSILGNSDLSSGLLIEEGVNDTFGFYVDENEKTILMESGNYTSEELLAELNAKLLEVNSGVTALYENGQLLLNHDTPGSNHKINRLAGNAFTSLFLSQEKGADEVLSEPRNIQLQIGANEGQSFSLTLMDTQTAALGLKDLSVLEANARSGALNIIDHAIGLISSERSLIGAYHNRLNYTVNNLETYSENLTGAESRIRDADLAKEMMAQTKNSILSQAAQAMLAQSNQIPQGVLQLLR</sequence>
<dbReference type="Pfam" id="PF00669">
    <property type="entry name" value="Flagellin_N"/>
    <property type="match status" value="1"/>
</dbReference>
<dbReference type="GO" id="GO:0005576">
    <property type="term" value="C:extracellular region"/>
    <property type="evidence" value="ECO:0007669"/>
    <property type="project" value="UniProtKB-SubCell"/>
</dbReference>
<dbReference type="PRINTS" id="PR00207">
    <property type="entry name" value="FLAGELLIN"/>
</dbReference>
<proteinExistence type="inferred from homology"/>
<feature type="domain" description="Flagellin N-terminal" evidence="5">
    <location>
        <begin position="3"/>
        <end position="140"/>
    </location>
</feature>
<comment type="function">
    <text evidence="4">Flagellin is the subunit protein which polymerizes to form the filaments of bacterial flagella.</text>
</comment>
<dbReference type="HOGENOM" id="CLU_011142_3_0_9"/>
<dbReference type="InterPro" id="IPR001492">
    <property type="entry name" value="Flagellin"/>
</dbReference>
<evidence type="ECO:0000259" key="6">
    <source>
        <dbReference type="Pfam" id="PF00700"/>
    </source>
</evidence>
<keyword evidence="3 4" id="KW-0975">Bacterial flagellum</keyword>
<evidence type="ECO:0000313" key="8">
    <source>
        <dbReference type="Proteomes" id="UP000017805"/>
    </source>
</evidence>
<dbReference type="PANTHER" id="PTHR42792:SF2">
    <property type="entry name" value="FLAGELLIN"/>
    <property type="match status" value="1"/>
</dbReference>
<comment type="similarity">
    <text evidence="1 4">Belongs to the bacterial flagellin family.</text>
</comment>
<dbReference type="InterPro" id="IPR046358">
    <property type="entry name" value="Flagellin_C"/>
</dbReference>
<keyword evidence="8" id="KW-1185">Reference proteome</keyword>
<evidence type="ECO:0000313" key="7">
    <source>
        <dbReference type="EMBL" id="AGX06244.1"/>
    </source>
</evidence>
<dbReference type="GO" id="GO:0009288">
    <property type="term" value="C:bacterial-type flagellum"/>
    <property type="evidence" value="ECO:0007669"/>
    <property type="project" value="UniProtKB-SubCell"/>
</dbReference>
<evidence type="ECO:0000256" key="3">
    <source>
        <dbReference type="ARBA" id="ARBA00023143"/>
    </source>
</evidence>
<evidence type="ECO:0000259" key="5">
    <source>
        <dbReference type="Pfam" id="PF00669"/>
    </source>
</evidence>
<protein>
    <recommendedName>
        <fullName evidence="2 4">Flagellin</fullName>
    </recommendedName>
</protein>
<dbReference type="EMBL" id="CP006643">
    <property type="protein sequence ID" value="AGX06244.1"/>
    <property type="molecule type" value="Genomic_DNA"/>
</dbReference>
<keyword evidence="4" id="KW-0964">Secreted</keyword>
<dbReference type="InterPro" id="IPR001029">
    <property type="entry name" value="Flagellin_N"/>
</dbReference>
<organism evidence="7 8">
    <name type="scientific">Bacillus infantis NRRL B-14911</name>
    <dbReference type="NCBI Taxonomy" id="1367477"/>
    <lineage>
        <taxon>Bacteria</taxon>
        <taxon>Bacillati</taxon>
        <taxon>Bacillota</taxon>
        <taxon>Bacilli</taxon>
        <taxon>Bacillales</taxon>
        <taxon>Bacillaceae</taxon>
        <taxon>Bacillus</taxon>
    </lineage>
</organism>
<dbReference type="SUPFAM" id="SSF64518">
    <property type="entry name" value="Phase 1 flagellin"/>
    <property type="match status" value="1"/>
</dbReference>
<dbReference type="AlphaFoldDB" id="U5LEI0"/>
<feature type="domain" description="Flagellin C-terminal" evidence="6">
    <location>
        <begin position="649"/>
        <end position="734"/>
    </location>
</feature>
<dbReference type="KEGG" id="bif:N288_22020"/>
<comment type="subcellular location">
    <subcellularLocation>
        <location evidence="4">Secreted</location>
    </subcellularLocation>
    <subcellularLocation>
        <location evidence="4">Bacterial flagellum</location>
    </subcellularLocation>
</comment>
<dbReference type="Gene3D" id="6.10.10.10">
    <property type="entry name" value="Flagellar export chaperone, C-terminal domain"/>
    <property type="match status" value="1"/>
</dbReference>
<evidence type="ECO:0000256" key="4">
    <source>
        <dbReference type="RuleBase" id="RU362073"/>
    </source>
</evidence>
<name>U5LEI0_9BACI</name>
<evidence type="ECO:0000256" key="1">
    <source>
        <dbReference type="ARBA" id="ARBA00005709"/>
    </source>
</evidence>
<evidence type="ECO:0000256" key="2">
    <source>
        <dbReference type="ARBA" id="ARBA00020110"/>
    </source>
</evidence>
<dbReference type="PATRIC" id="fig|1367477.3.peg.4391"/>
<accession>U5LEI0</accession>
<reference evidence="7 8" key="1">
    <citation type="submission" date="2013-07" db="EMBL/GenBank/DDBJ databases">
        <title>Complete genome sequence of Bacillus infantis NRRL B-14911 that has potential to induce cardiac disease by antigenic mimicry.</title>
        <authorList>
            <person name="Massilamany C."/>
            <person name="Smith T.P.L."/>
            <person name="Loy J.D."/>
            <person name="Barletta R."/>
            <person name="Reddy J."/>
        </authorList>
    </citation>
    <scope>NUCLEOTIDE SEQUENCE [LARGE SCALE GENOMIC DNA]</scope>
    <source>
        <strain evidence="7 8">NRRL B-14911</strain>
    </source>
</reference>
<dbReference type="PANTHER" id="PTHR42792">
    <property type="entry name" value="FLAGELLIN"/>
    <property type="match status" value="1"/>
</dbReference>
<dbReference type="GO" id="GO:0005198">
    <property type="term" value="F:structural molecule activity"/>
    <property type="evidence" value="ECO:0007669"/>
    <property type="project" value="UniProtKB-UniRule"/>
</dbReference>
<dbReference type="Proteomes" id="UP000017805">
    <property type="component" value="Chromosome"/>
</dbReference>
<dbReference type="STRING" id="1367477.N288_22020"/>
<dbReference type="InterPro" id="IPR042187">
    <property type="entry name" value="Flagellin_C_sub2"/>
</dbReference>